<dbReference type="PANTHER" id="PTHR33772">
    <property type="entry name" value="THYMUS, BRAIN AND TESTES-ASSOCIATED"/>
    <property type="match status" value="1"/>
</dbReference>
<feature type="region of interest" description="Disordered" evidence="1">
    <location>
        <begin position="92"/>
        <end position="144"/>
    </location>
</feature>
<evidence type="ECO:0000313" key="3">
    <source>
        <dbReference type="Proteomes" id="UP000053620"/>
    </source>
</evidence>
<proteinExistence type="predicted"/>
<name>A0A094K4R1_ANTCR</name>
<reference evidence="2 3" key="1">
    <citation type="submission" date="2014-04" db="EMBL/GenBank/DDBJ databases">
        <title>Genome evolution of avian class.</title>
        <authorList>
            <person name="Zhang G."/>
            <person name="Li C."/>
        </authorList>
    </citation>
    <scope>NUCLEOTIDE SEQUENCE [LARGE SCALE GENOMIC DNA]</scope>
    <source>
        <strain evidence="2">BGI_N321</strain>
    </source>
</reference>
<organism evidence="2 3">
    <name type="scientific">Antrostomus carolinensis</name>
    <name type="common">Chuck-will's-widow</name>
    <name type="synonym">Caprimulgus carolinensis</name>
    <dbReference type="NCBI Taxonomy" id="279965"/>
    <lineage>
        <taxon>Eukaryota</taxon>
        <taxon>Metazoa</taxon>
        <taxon>Chordata</taxon>
        <taxon>Craniata</taxon>
        <taxon>Vertebrata</taxon>
        <taxon>Euteleostomi</taxon>
        <taxon>Archelosauria</taxon>
        <taxon>Archosauria</taxon>
        <taxon>Dinosauria</taxon>
        <taxon>Saurischia</taxon>
        <taxon>Theropoda</taxon>
        <taxon>Coelurosauria</taxon>
        <taxon>Aves</taxon>
        <taxon>Neognathae</taxon>
        <taxon>Neoaves</taxon>
        <taxon>Strisores</taxon>
        <taxon>Caprimulgiformes</taxon>
        <taxon>Caprimulgidae</taxon>
        <taxon>Antrostomus</taxon>
    </lineage>
</organism>
<keyword evidence="3" id="KW-1185">Reference proteome</keyword>
<dbReference type="EMBL" id="KL338518">
    <property type="protein sequence ID" value="KFZ51429.1"/>
    <property type="molecule type" value="Genomic_DNA"/>
</dbReference>
<gene>
    <name evidence="2" type="ORF">N321_05071</name>
</gene>
<dbReference type="Pfam" id="PF15256">
    <property type="entry name" value="SPATIAL"/>
    <property type="match status" value="1"/>
</dbReference>
<feature type="non-terminal residue" evidence="2">
    <location>
        <position position="1"/>
    </location>
</feature>
<feature type="compositionally biased region" description="Basic and acidic residues" evidence="1">
    <location>
        <begin position="99"/>
        <end position="108"/>
    </location>
</feature>
<sequence>HSSQTSCSGEIYYLSRNTPHPKMVCHMPGLNNTPICVVRNNFSREYPLARNRIVPKEKAEQEHELNGNITSNTFAKHCLPKLKDFVGRELGTSQSMTQQHEDVLERTQNDPTSSEKLLKKQFQASAQPASRQGTRIEPLTLLSSRSTSSRSSSCIQENVNSGLSFLGHEIKVLEKLSKILQTDSL</sequence>
<dbReference type="InterPro" id="IPR037394">
    <property type="entry name" value="TBATA-like"/>
</dbReference>
<feature type="non-terminal residue" evidence="2">
    <location>
        <position position="185"/>
    </location>
</feature>
<dbReference type="Proteomes" id="UP000053620">
    <property type="component" value="Unassembled WGS sequence"/>
</dbReference>
<evidence type="ECO:0000256" key="1">
    <source>
        <dbReference type="SAM" id="MobiDB-lite"/>
    </source>
</evidence>
<dbReference type="AlphaFoldDB" id="A0A094K4R1"/>
<feature type="compositionally biased region" description="Polar residues" evidence="1">
    <location>
        <begin position="122"/>
        <end position="133"/>
    </location>
</feature>
<accession>A0A094K4R1</accession>
<dbReference type="PANTHER" id="PTHR33772:SF2">
    <property type="entry name" value="RIKEN CDNA 4930579F01 GENE"/>
    <property type="match status" value="1"/>
</dbReference>
<protein>
    <submittedName>
        <fullName evidence="2">Uncharacterized protein C4orf17</fullName>
    </submittedName>
</protein>
<evidence type="ECO:0000313" key="2">
    <source>
        <dbReference type="EMBL" id="KFZ51429.1"/>
    </source>
</evidence>